<sequence>MRASGPEGVPDTLNAEYYGQRASEGGLIITEATNISPQGKGFPQTPGIFSDQQQAGWKRVVNAVHQKGGAIYLQLWHTGRISHRSHHPETPSVAPSAIRPAGEALDANFTPQPFATPAALELSAIPAVIEEYREAARRAKAAGFDGVELHAANGFLIDQFLQDRTNRRTDEYGGSVANRMRFMCEALAALREVYAAGEIGVRLSPFGKLGDIGDSNPLALFTDVVAWLSEQQIGYLHLVEPRANTGLNEEQDMTQPASVAALLRPYFDGTIIASGGFTRDSANALIAAGNADAVAFGRAFIANPDLPYRLSVNAPLNAWDRSTFYAGDARGYTDYPTLPPSPMLDVQGPPPWLAILADEASLQGVVLKAPVHGKTAILEILKAAIPLYDFQRFTYRDYVNERFFMESYRASVDGVAVECAVWVHIDEQGQADSLMIHHHPLPAALYFSQRMWLQVEEKYRELYLSPEEYAALTHG</sequence>
<dbReference type="FunFam" id="3.20.20.70:FF:000059">
    <property type="entry name" value="N-ethylmaleimide reductase, FMN-linked"/>
    <property type="match status" value="1"/>
</dbReference>
<dbReference type="GO" id="GO:0016628">
    <property type="term" value="F:oxidoreductase activity, acting on the CH-CH group of donors, NAD or NADP as acceptor"/>
    <property type="evidence" value="ECO:0007669"/>
    <property type="project" value="UniProtKB-ARBA"/>
</dbReference>
<name>A0A0A2W015_BEABA</name>
<evidence type="ECO:0000256" key="3">
    <source>
        <dbReference type="ARBA" id="ARBA00022630"/>
    </source>
</evidence>
<dbReference type="HOGENOM" id="CLU_012153_0_3_1"/>
<feature type="domain" description="NADH:flavin oxidoreductase/NADH oxidase N-terminal" evidence="5">
    <location>
        <begin position="4"/>
        <end position="316"/>
    </location>
</feature>
<dbReference type="EMBL" id="ANFO01000051">
    <property type="protein sequence ID" value="KGQ13223.1"/>
    <property type="molecule type" value="Genomic_DNA"/>
</dbReference>
<dbReference type="GO" id="GO:0005829">
    <property type="term" value="C:cytosol"/>
    <property type="evidence" value="ECO:0007669"/>
    <property type="project" value="UniProtKB-ARBA"/>
</dbReference>
<dbReference type="CDD" id="cd02933">
    <property type="entry name" value="OYE_like_FMN"/>
    <property type="match status" value="1"/>
</dbReference>
<proteinExistence type="inferred from homology"/>
<evidence type="ECO:0000313" key="7">
    <source>
        <dbReference type="Proteomes" id="UP000030106"/>
    </source>
</evidence>
<dbReference type="Gene3D" id="3.10.450.50">
    <property type="match status" value="1"/>
</dbReference>
<evidence type="ECO:0000256" key="1">
    <source>
        <dbReference type="ARBA" id="ARBA00001917"/>
    </source>
</evidence>
<dbReference type="InterPro" id="IPR001155">
    <property type="entry name" value="OxRdtase_FMN_N"/>
</dbReference>
<dbReference type="SUPFAM" id="SSF51395">
    <property type="entry name" value="FMN-linked oxidoreductases"/>
    <property type="match status" value="1"/>
</dbReference>
<reference evidence="6 7" key="1">
    <citation type="submission" date="2012-10" db="EMBL/GenBank/DDBJ databases">
        <title>Genome sequencing and analysis of entomopathogenic fungi Beauveria bassiana D1-5.</title>
        <authorList>
            <person name="Li Q."/>
            <person name="Wang L."/>
            <person name="Zhang Z."/>
            <person name="Wang Q."/>
            <person name="Ren J."/>
            <person name="Wang M."/>
            <person name="Xu W."/>
            <person name="Wang J."/>
            <person name="Lu Y."/>
            <person name="Du Q."/>
            <person name="Sun Z."/>
        </authorList>
    </citation>
    <scope>NUCLEOTIDE SEQUENCE [LARGE SCALE GENOMIC DNA]</scope>
    <source>
        <strain evidence="6 7">D1-5</strain>
    </source>
</reference>
<dbReference type="Proteomes" id="UP000030106">
    <property type="component" value="Unassembled WGS sequence"/>
</dbReference>
<accession>A0A0A2W015</accession>
<keyword evidence="4" id="KW-0560">Oxidoreductase</keyword>
<evidence type="ECO:0000259" key="5">
    <source>
        <dbReference type="Pfam" id="PF00724"/>
    </source>
</evidence>
<dbReference type="Pfam" id="PF00724">
    <property type="entry name" value="Oxidored_FMN"/>
    <property type="match status" value="1"/>
</dbReference>
<gene>
    <name evidence="6" type="ORF">BBAD15_g1042</name>
</gene>
<organism evidence="6 7">
    <name type="scientific">Beauveria bassiana D1-5</name>
    <dbReference type="NCBI Taxonomy" id="1245745"/>
    <lineage>
        <taxon>Eukaryota</taxon>
        <taxon>Fungi</taxon>
        <taxon>Dikarya</taxon>
        <taxon>Ascomycota</taxon>
        <taxon>Pezizomycotina</taxon>
        <taxon>Sordariomycetes</taxon>
        <taxon>Hypocreomycetidae</taxon>
        <taxon>Hypocreales</taxon>
        <taxon>Cordycipitaceae</taxon>
        <taxon>Beauveria</taxon>
    </lineage>
</organism>
<dbReference type="InterPro" id="IPR045247">
    <property type="entry name" value="Oye-like"/>
</dbReference>
<comment type="caution">
    <text evidence="6">The sequence shown here is derived from an EMBL/GenBank/DDBJ whole genome shotgun (WGS) entry which is preliminary data.</text>
</comment>
<dbReference type="GO" id="GO:0010181">
    <property type="term" value="F:FMN binding"/>
    <property type="evidence" value="ECO:0007669"/>
    <property type="project" value="InterPro"/>
</dbReference>
<dbReference type="PANTHER" id="PTHR22893">
    <property type="entry name" value="NADH OXIDOREDUCTASE-RELATED"/>
    <property type="match status" value="1"/>
</dbReference>
<evidence type="ECO:0000313" key="6">
    <source>
        <dbReference type="EMBL" id="KGQ13223.1"/>
    </source>
</evidence>
<dbReference type="InterPro" id="IPR013785">
    <property type="entry name" value="Aldolase_TIM"/>
</dbReference>
<keyword evidence="3" id="KW-0285">Flavoprotein</keyword>
<evidence type="ECO:0000256" key="4">
    <source>
        <dbReference type="ARBA" id="ARBA00023002"/>
    </source>
</evidence>
<evidence type="ECO:0000256" key="2">
    <source>
        <dbReference type="ARBA" id="ARBA00005979"/>
    </source>
</evidence>
<protein>
    <submittedName>
        <fullName evidence="6">12-oxophytodienoate reductase 2</fullName>
    </submittedName>
</protein>
<dbReference type="STRING" id="1245745.A0A0A2W015"/>
<comment type="similarity">
    <text evidence="2">Belongs to the NADH:flavin oxidoreductase/NADH oxidase family.</text>
</comment>
<dbReference type="Gene3D" id="3.20.20.70">
    <property type="entry name" value="Aldolase class I"/>
    <property type="match status" value="1"/>
</dbReference>
<dbReference type="PANTHER" id="PTHR22893:SF91">
    <property type="entry name" value="NADPH DEHYDROGENASE 2-RELATED"/>
    <property type="match status" value="1"/>
</dbReference>
<dbReference type="AlphaFoldDB" id="A0A0A2W015"/>
<comment type="cofactor">
    <cofactor evidence="1">
        <name>FMN</name>
        <dbReference type="ChEBI" id="CHEBI:58210"/>
    </cofactor>
</comment>